<gene>
    <name evidence="1" type="ORF">WJM97_10960</name>
    <name evidence="2" type="ORF">WJM97_23005</name>
</gene>
<keyword evidence="3" id="KW-1185">Reference proteome</keyword>
<dbReference type="EMBL" id="CP150887">
    <property type="protein sequence ID" value="WZB90472.1"/>
    <property type="molecule type" value="Genomic_DNA"/>
</dbReference>
<reference evidence="1 3" key="1">
    <citation type="submission" date="2024-04" db="EMBL/GenBank/DDBJ databases">
        <title>Okeanomitos corallinicola gen. &amp; sp. nov. (Nostocales, Cyanobacteria), a new toxic marine heterocyst-forming cyanobacterium from a coral reef.</title>
        <authorList>
            <person name="Li H."/>
            <person name="Li R."/>
            <person name="Kang J."/>
            <person name="Hii K.S."/>
            <person name="Mohamed H.F."/>
            <person name="Xu X."/>
            <person name="Luo Z."/>
        </authorList>
    </citation>
    <scope>NUCLEOTIDE SEQUENCE [LARGE SCALE GENOMIC DNA]</scope>
    <source>
        <strain evidence="1 3">TIOX110</strain>
        <plasmid evidence="2 3">unnamed</plasmid>
    </source>
</reference>
<evidence type="ECO:0000313" key="3">
    <source>
        <dbReference type="Proteomes" id="UP001483337"/>
    </source>
</evidence>
<dbReference type="RefSeq" id="WP_353933058.1">
    <property type="nucleotide sequence ID" value="NZ_CP150886.1"/>
</dbReference>
<protein>
    <submittedName>
        <fullName evidence="1">Uncharacterized protein</fullName>
    </submittedName>
</protein>
<name>A0ABZ2V0T3_9CYAN</name>
<evidence type="ECO:0000313" key="1">
    <source>
        <dbReference type="EMBL" id="WZB90165.1"/>
    </source>
</evidence>
<keyword evidence="2" id="KW-0614">Plasmid</keyword>
<evidence type="ECO:0000313" key="2">
    <source>
        <dbReference type="EMBL" id="WZB90472.1"/>
    </source>
</evidence>
<proteinExistence type="predicted"/>
<dbReference type="Proteomes" id="UP001483337">
    <property type="component" value="Chromosome"/>
</dbReference>
<organism evidence="1 3">
    <name type="scientific">Okeanomitos corallinicola TIOX110</name>
    <dbReference type="NCBI Taxonomy" id="3133117"/>
    <lineage>
        <taxon>Bacteria</taxon>
        <taxon>Bacillati</taxon>
        <taxon>Cyanobacteriota</taxon>
        <taxon>Cyanophyceae</taxon>
        <taxon>Nostocales</taxon>
        <taxon>Aphanizomenonaceae</taxon>
        <taxon>Okeanomitos</taxon>
    </lineage>
</organism>
<dbReference type="Proteomes" id="UP001483337">
    <property type="component" value="Plasmid unnamed"/>
</dbReference>
<dbReference type="EMBL" id="CP150886">
    <property type="protein sequence ID" value="WZB90165.1"/>
    <property type="molecule type" value="Genomic_DNA"/>
</dbReference>
<geneLocation type="plasmid" evidence="2 3">
    <name>unnamed</name>
</geneLocation>
<sequence length="119" mass="13588">MNQNLDEKQARFQLNNIPNRLGHIASNLARIKSFSQVAYKEAVKSVISEIKLFIEWTAAEIEPIQTEELVNIQVQLAMWELTWNDIGEDEKLRAEVAEQSGIWSKQVLDMSGLLSESMV</sequence>
<accession>A0ABZ2V0T3</accession>